<dbReference type="AlphaFoldDB" id="I6YEN8"/>
<dbReference type="EMBL" id="JQ990767">
    <property type="protein sequence ID" value="AFN66430.1"/>
    <property type="molecule type" value="mRNA"/>
</dbReference>
<keyword evidence="1" id="KW-0325">Glycoprotein</keyword>
<organism evidence="3">
    <name type="scientific">Laodelphax striatellus</name>
    <name type="common">Small brown planthopper</name>
    <name type="synonym">Delphax striatella</name>
    <dbReference type="NCBI Taxonomy" id="195883"/>
    <lineage>
        <taxon>Eukaryota</taxon>
        <taxon>Metazoa</taxon>
        <taxon>Ecdysozoa</taxon>
        <taxon>Arthropoda</taxon>
        <taxon>Hexapoda</taxon>
        <taxon>Insecta</taxon>
        <taxon>Pterygota</taxon>
        <taxon>Neoptera</taxon>
        <taxon>Paraneoptera</taxon>
        <taxon>Hemiptera</taxon>
        <taxon>Auchenorrhyncha</taxon>
        <taxon>Fulgoroidea</taxon>
        <taxon>Delphacidae</taxon>
        <taxon>Criomorphinae</taxon>
        <taxon>Laodelphax</taxon>
    </lineage>
</organism>
<dbReference type="ESTHER" id="9hemi-i6yen8">
    <property type="family name" value="Carb_B_Arthropoda"/>
</dbReference>
<dbReference type="InterPro" id="IPR050309">
    <property type="entry name" value="Type-B_Carboxylest/Lipase"/>
</dbReference>
<dbReference type="InterPro" id="IPR002018">
    <property type="entry name" value="CarbesteraseB"/>
</dbReference>
<proteinExistence type="evidence at transcript level"/>
<dbReference type="Gene3D" id="3.40.50.1820">
    <property type="entry name" value="alpha/beta hydrolase"/>
    <property type="match status" value="1"/>
</dbReference>
<reference evidence="3" key="1">
    <citation type="submission" date="2012-04" db="EMBL/GenBank/DDBJ databases">
        <title>Laodelphgax striatellus carboxylesterase-like genes.</title>
        <authorList>
            <person name="Zhang Y.-L."/>
            <person name="Wang L.-H."/>
            <person name="Fang J.-C."/>
        </authorList>
    </citation>
    <scope>NUCLEOTIDE SEQUENCE</scope>
    <source>
        <strain evidence="3">Yunnan</strain>
        <tissue evidence="3">Whole body</tissue>
    </source>
</reference>
<sequence>MTRAIKCIIPSLLVIAAISFAVVYLTHHHHQLCKLGECVVKVVEGFVKGRERRSALTGGKYYSFQGIPYAKPPVGPLRFKDPQPIGHWFGMHDCTREGDACAQENTGSEDCLFLNIYNTQFPDDDIVQHPVMVWFHGGGFLHGSSSEILYGADYLMQHDVVLVTVNYRLGALGFLSLGNEEVPGNAGLKDQVVALKWIKRNIANFGGDPNNITLFGNDAGGASVHYHTLSPMSKGLFKNVIIQSGSALNQWASQDDCTDRAYMLGHLLGINATKPESLLQFMRSLPVSDIIDMQKHLQMNEDLNRCFSTPFAPCVEVGLENATDGHFLLESPKELIESGNFTQVPMIIGIVSNEGSLGLDNRRKIDEFKEFLPYDIRQVTDIDELFSLDSKVKMFYFKNETVGLESAKSYMDVCGDLEIVNGIQQTLDYQLERSKEPIYVYAFTFEGKFNYMNHHMAQEFDAQLPSGPYHMDEIGYLFHQGNRKSALKHNSTEVKTINHITKMWTDFAKTNDPNGFHANEYWENTEKEHPRYLEIGELLKMAGSLLVPERMTFWKTIYSSVNT</sequence>
<gene>
    <name evidence="3" type="primary">CarE</name>
</gene>
<evidence type="ECO:0000256" key="1">
    <source>
        <dbReference type="ARBA" id="ARBA00023180"/>
    </source>
</evidence>
<dbReference type="Pfam" id="PF00135">
    <property type="entry name" value="COesterase"/>
    <property type="match status" value="1"/>
</dbReference>
<evidence type="ECO:0000259" key="2">
    <source>
        <dbReference type="Pfam" id="PF00135"/>
    </source>
</evidence>
<dbReference type="SUPFAM" id="SSF53474">
    <property type="entry name" value="alpha/beta-Hydrolases"/>
    <property type="match status" value="1"/>
</dbReference>
<name>I6YEN8_LAOST</name>
<feature type="domain" description="Carboxylesterase type B" evidence="2">
    <location>
        <begin position="39"/>
        <end position="554"/>
    </location>
</feature>
<protein>
    <submittedName>
        <fullName evidence="3">Carboxylesterase</fullName>
    </submittedName>
</protein>
<dbReference type="PANTHER" id="PTHR11559">
    <property type="entry name" value="CARBOXYLESTERASE"/>
    <property type="match status" value="1"/>
</dbReference>
<accession>I6YEN8</accession>
<dbReference type="InterPro" id="IPR029058">
    <property type="entry name" value="AB_hydrolase_fold"/>
</dbReference>
<evidence type="ECO:0000313" key="3">
    <source>
        <dbReference type="EMBL" id="AFN66430.1"/>
    </source>
</evidence>